<dbReference type="RefSeq" id="WP_156231075.1">
    <property type="nucleotide sequence ID" value="NZ_CP046455.1"/>
</dbReference>
<dbReference type="InterPro" id="IPR025711">
    <property type="entry name" value="PepSY"/>
</dbReference>
<sequence length="191" mass="20365" precursor="true">MITSRKILTVGVALSAGLFLSACADDNESGTGDGATTTVAPAESETAAPTTADEQTTTTTAADEQAGEDPVFNAIAAALAEHSGGIIISIDREDDTDIYDIDLVSGEELIELKVDTDGTVREDEREREDEEVVDAQNITVTVEDAIRQALDQNPEGILDDAELEEENGTLQWQISLDDGERNDLTELRIPA</sequence>
<gene>
    <name evidence="4" type="ORF">COCCU_08350</name>
</gene>
<dbReference type="AlphaFoldDB" id="A0A6B8W255"/>
<accession>A0A6B8W255</accession>
<evidence type="ECO:0000259" key="3">
    <source>
        <dbReference type="Pfam" id="PF03413"/>
    </source>
</evidence>
<dbReference type="EMBL" id="CP046455">
    <property type="protein sequence ID" value="QGU07594.1"/>
    <property type="molecule type" value="Genomic_DNA"/>
</dbReference>
<dbReference type="KEGG" id="cok:COCCU_08350"/>
<dbReference type="Pfam" id="PF03413">
    <property type="entry name" value="PepSY"/>
    <property type="match status" value="1"/>
</dbReference>
<name>A0A6B8W255_9CORY</name>
<organism evidence="4 5">
    <name type="scientific">Corynebacterium occultum</name>
    <dbReference type="NCBI Taxonomy" id="2675219"/>
    <lineage>
        <taxon>Bacteria</taxon>
        <taxon>Bacillati</taxon>
        <taxon>Actinomycetota</taxon>
        <taxon>Actinomycetes</taxon>
        <taxon>Mycobacteriales</taxon>
        <taxon>Corynebacteriaceae</taxon>
        <taxon>Corynebacterium</taxon>
    </lineage>
</organism>
<evidence type="ECO:0000313" key="4">
    <source>
        <dbReference type="EMBL" id="QGU07594.1"/>
    </source>
</evidence>
<evidence type="ECO:0000256" key="1">
    <source>
        <dbReference type="SAM" id="MobiDB-lite"/>
    </source>
</evidence>
<protein>
    <recommendedName>
        <fullName evidence="3">PepSY domain-containing protein</fullName>
    </recommendedName>
</protein>
<reference evidence="4 5" key="1">
    <citation type="submission" date="2019-11" db="EMBL/GenBank/DDBJ databases">
        <title>Complete genome sequence of Corynebacterium kalinowskii 1959, a novel Corynebacterium species isolated from soil of a small paddock in Vilsendorf, Germany.</title>
        <authorList>
            <person name="Schaffert L."/>
            <person name="Ruwe M."/>
            <person name="Milse J."/>
            <person name="Hanuschka K."/>
            <person name="Ortseifen V."/>
            <person name="Droste J."/>
            <person name="Brandt D."/>
            <person name="Schlueter L."/>
            <person name="Kutter Y."/>
            <person name="Vinke S."/>
            <person name="Viehoefer P."/>
            <person name="Jacob L."/>
            <person name="Luebke N.-C."/>
            <person name="Schulte-Berndt E."/>
            <person name="Hain C."/>
            <person name="Linder M."/>
            <person name="Schmidt P."/>
            <person name="Wollenschlaeger L."/>
            <person name="Luttermann T."/>
            <person name="Thieme E."/>
            <person name="Hassa J."/>
            <person name="Haak M."/>
            <person name="Wittchen M."/>
            <person name="Mentz A."/>
            <person name="Persicke M."/>
            <person name="Busche T."/>
            <person name="Ruckert C."/>
        </authorList>
    </citation>
    <scope>NUCLEOTIDE SEQUENCE [LARGE SCALE GENOMIC DNA]</scope>
    <source>
        <strain evidence="4 5">2039</strain>
    </source>
</reference>
<keyword evidence="5" id="KW-1185">Reference proteome</keyword>
<feature type="domain" description="PepSY" evidence="3">
    <location>
        <begin position="140"/>
        <end position="179"/>
    </location>
</feature>
<dbReference type="Gene3D" id="3.10.450.40">
    <property type="match status" value="2"/>
</dbReference>
<feature type="region of interest" description="Disordered" evidence="1">
    <location>
        <begin position="29"/>
        <end position="56"/>
    </location>
</feature>
<feature type="chain" id="PRO_5025609682" description="PepSY domain-containing protein" evidence="2">
    <location>
        <begin position="25"/>
        <end position="191"/>
    </location>
</feature>
<dbReference type="PROSITE" id="PS51257">
    <property type="entry name" value="PROKAR_LIPOPROTEIN"/>
    <property type="match status" value="1"/>
</dbReference>
<evidence type="ECO:0000256" key="2">
    <source>
        <dbReference type="SAM" id="SignalP"/>
    </source>
</evidence>
<keyword evidence="2" id="KW-0732">Signal</keyword>
<proteinExistence type="predicted"/>
<feature type="signal peptide" evidence="2">
    <location>
        <begin position="1"/>
        <end position="24"/>
    </location>
</feature>
<dbReference type="Proteomes" id="UP000424462">
    <property type="component" value="Chromosome"/>
</dbReference>
<feature type="compositionally biased region" description="Low complexity" evidence="1">
    <location>
        <begin position="35"/>
        <end position="56"/>
    </location>
</feature>
<evidence type="ECO:0000313" key="5">
    <source>
        <dbReference type="Proteomes" id="UP000424462"/>
    </source>
</evidence>